<reference evidence="1 2" key="2">
    <citation type="submission" date="2020-07" db="EMBL/GenBank/DDBJ databases">
        <title>Genome assembly of wild tea tree DASZ reveals pedigree and selection history of tea varieties.</title>
        <authorList>
            <person name="Zhang W."/>
        </authorList>
    </citation>
    <scope>NUCLEOTIDE SEQUENCE [LARGE SCALE GENOMIC DNA]</scope>
    <source>
        <strain evidence="2">cv. G240</strain>
        <tissue evidence="1">Leaf</tissue>
    </source>
</reference>
<dbReference type="Proteomes" id="UP000593564">
    <property type="component" value="Unassembled WGS sequence"/>
</dbReference>
<accession>A0A7J7HQ53</accession>
<evidence type="ECO:0000313" key="1">
    <source>
        <dbReference type="EMBL" id="KAF5955012.1"/>
    </source>
</evidence>
<organism evidence="1 2">
    <name type="scientific">Camellia sinensis</name>
    <name type="common">Tea plant</name>
    <name type="synonym">Thea sinensis</name>
    <dbReference type="NCBI Taxonomy" id="4442"/>
    <lineage>
        <taxon>Eukaryota</taxon>
        <taxon>Viridiplantae</taxon>
        <taxon>Streptophyta</taxon>
        <taxon>Embryophyta</taxon>
        <taxon>Tracheophyta</taxon>
        <taxon>Spermatophyta</taxon>
        <taxon>Magnoliopsida</taxon>
        <taxon>eudicotyledons</taxon>
        <taxon>Gunneridae</taxon>
        <taxon>Pentapetalae</taxon>
        <taxon>asterids</taxon>
        <taxon>Ericales</taxon>
        <taxon>Theaceae</taxon>
        <taxon>Camellia</taxon>
    </lineage>
</organism>
<name>A0A7J7HQ53_CAMSI</name>
<evidence type="ECO:0000313" key="2">
    <source>
        <dbReference type="Proteomes" id="UP000593564"/>
    </source>
</evidence>
<dbReference type="PANTHER" id="PTHR34658">
    <property type="entry name" value="OS01G0151800 PROTEIN"/>
    <property type="match status" value="1"/>
</dbReference>
<dbReference type="AlphaFoldDB" id="A0A7J7HQ53"/>
<gene>
    <name evidence="1" type="ORF">HYC85_007868</name>
</gene>
<reference evidence="2" key="1">
    <citation type="journal article" date="2020" name="Nat. Commun.">
        <title>Genome assembly of wild tea tree DASZ reveals pedigree and selection history of tea varieties.</title>
        <authorList>
            <person name="Zhang W."/>
            <person name="Zhang Y."/>
            <person name="Qiu H."/>
            <person name="Guo Y."/>
            <person name="Wan H."/>
            <person name="Zhang X."/>
            <person name="Scossa F."/>
            <person name="Alseekh S."/>
            <person name="Zhang Q."/>
            <person name="Wang P."/>
            <person name="Xu L."/>
            <person name="Schmidt M.H."/>
            <person name="Jia X."/>
            <person name="Li D."/>
            <person name="Zhu A."/>
            <person name="Guo F."/>
            <person name="Chen W."/>
            <person name="Ni D."/>
            <person name="Usadel B."/>
            <person name="Fernie A.R."/>
            <person name="Wen W."/>
        </authorList>
    </citation>
    <scope>NUCLEOTIDE SEQUENCE [LARGE SCALE GENOMIC DNA]</scope>
    <source>
        <strain evidence="2">cv. G240</strain>
    </source>
</reference>
<keyword evidence="2" id="KW-1185">Reference proteome</keyword>
<sequence>MAHLLVASAATWTAVLTVTVAVASFWSEAAFVSAISRKSVFSRACDREGLVRVPMDVQTEVLCFPVQMFRRRSKLLGLLAPLVLRQSSSAPQLWLFEPGGCGTFMMMMRHIEDLGAQLNRSRLIFSLLL</sequence>
<dbReference type="PANTHER" id="PTHR34658:SF2">
    <property type="entry name" value="OS01G0151800 PROTEIN"/>
    <property type="match status" value="1"/>
</dbReference>
<comment type="caution">
    <text evidence="1">The sequence shown here is derived from an EMBL/GenBank/DDBJ whole genome shotgun (WGS) entry which is preliminary data.</text>
</comment>
<protein>
    <submittedName>
        <fullName evidence="1">Uncharacterized protein</fullName>
    </submittedName>
</protein>
<proteinExistence type="predicted"/>
<dbReference type="EMBL" id="JACBKZ010000003">
    <property type="protein sequence ID" value="KAF5955012.1"/>
    <property type="molecule type" value="Genomic_DNA"/>
</dbReference>